<comment type="caution">
    <text evidence="1">The sequence shown here is derived from an EMBL/GenBank/DDBJ whole genome shotgun (WGS) entry which is preliminary data.</text>
</comment>
<keyword evidence="2" id="KW-1185">Reference proteome</keyword>
<dbReference type="Proteomes" id="UP000265515">
    <property type="component" value="Unassembled WGS sequence"/>
</dbReference>
<dbReference type="EMBL" id="BFEA01000031">
    <property type="protein sequence ID" value="GBG62664.1"/>
    <property type="molecule type" value="Genomic_DNA"/>
</dbReference>
<gene>
    <name evidence="1" type="ORF">CBR_g31683</name>
</gene>
<organism evidence="1 2">
    <name type="scientific">Chara braunii</name>
    <name type="common">Braun's stonewort</name>
    <dbReference type="NCBI Taxonomy" id="69332"/>
    <lineage>
        <taxon>Eukaryota</taxon>
        <taxon>Viridiplantae</taxon>
        <taxon>Streptophyta</taxon>
        <taxon>Charophyceae</taxon>
        <taxon>Charales</taxon>
        <taxon>Characeae</taxon>
        <taxon>Chara</taxon>
    </lineage>
</organism>
<evidence type="ECO:0008006" key="3">
    <source>
        <dbReference type="Google" id="ProtNLM"/>
    </source>
</evidence>
<name>A0A388JXW3_CHABU</name>
<proteinExistence type="predicted"/>
<dbReference type="STRING" id="69332.A0A388JXW3"/>
<sequence length="83" mass="9379">MFRPFVGEILIGKLKHCDETGLFSNFCLRCLLGSTLFVVRFRVADVKYPPIPIEHERNAKPFAPMQIVGDVNADGLGLLSWWS</sequence>
<dbReference type="OrthoDB" id="10256606at2759"/>
<dbReference type="InterPro" id="IPR012340">
    <property type="entry name" value="NA-bd_OB-fold"/>
</dbReference>
<evidence type="ECO:0000313" key="2">
    <source>
        <dbReference type="Proteomes" id="UP000265515"/>
    </source>
</evidence>
<reference evidence="1 2" key="1">
    <citation type="journal article" date="2018" name="Cell">
        <title>The Chara Genome: Secondary Complexity and Implications for Plant Terrestrialization.</title>
        <authorList>
            <person name="Nishiyama T."/>
            <person name="Sakayama H."/>
            <person name="Vries J.D."/>
            <person name="Buschmann H."/>
            <person name="Saint-Marcoux D."/>
            <person name="Ullrich K.K."/>
            <person name="Haas F.B."/>
            <person name="Vanderstraeten L."/>
            <person name="Becker D."/>
            <person name="Lang D."/>
            <person name="Vosolsobe S."/>
            <person name="Rombauts S."/>
            <person name="Wilhelmsson P.K.I."/>
            <person name="Janitza P."/>
            <person name="Kern R."/>
            <person name="Heyl A."/>
            <person name="Rumpler F."/>
            <person name="Villalobos L.I.A.C."/>
            <person name="Clay J.M."/>
            <person name="Skokan R."/>
            <person name="Toyoda A."/>
            <person name="Suzuki Y."/>
            <person name="Kagoshima H."/>
            <person name="Schijlen E."/>
            <person name="Tajeshwar N."/>
            <person name="Catarino B."/>
            <person name="Hetherington A.J."/>
            <person name="Saltykova A."/>
            <person name="Bonnot C."/>
            <person name="Breuninger H."/>
            <person name="Symeonidi A."/>
            <person name="Radhakrishnan G.V."/>
            <person name="Van Nieuwerburgh F."/>
            <person name="Deforce D."/>
            <person name="Chang C."/>
            <person name="Karol K.G."/>
            <person name="Hedrich R."/>
            <person name="Ulvskov P."/>
            <person name="Glockner G."/>
            <person name="Delwiche C.F."/>
            <person name="Petrasek J."/>
            <person name="Van de Peer Y."/>
            <person name="Friml J."/>
            <person name="Beilby M."/>
            <person name="Dolan L."/>
            <person name="Kohara Y."/>
            <person name="Sugano S."/>
            <person name="Fujiyama A."/>
            <person name="Delaux P.-M."/>
            <person name="Quint M."/>
            <person name="TheiBen G."/>
            <person name="Hagemann M."/>
            <person name="Harholt J."/>
            <person name="Dunand C."/>
            <person name="Zachgo S."/>
            <person name="Langdale J."/>
            <person name="Maumus F."/>
            <person name="Straeten D.V.D."/>
            <person name="Gould S.B."/>
            <person name="Rensing S.A."/>
        </authorList>
    </citation>
    <scope>NUCLEOTIDE SEQUENCE [LARGE SCALE GENOMIC DNA]</scope>
    <source>
        <strain evidence="1 2">S276</strain>
    </source>
</reference>
<dbReference type="Gramene" id="GBG62664">
    <property type="protein sequence ID" value="GBG62664"/>
    <property type="gene ID" value="CBR_g31683"/>
</dbReference>
<dbReference type="Gene3D" id="2.40.50.140">
    <property type="entry name" value="Nucleic acid-binding proteins"/>
    <property type="match status" value="1"/>
</dbReference>
<dbReference type="AlphaFoldDB" id="A0A388JXW3"/>
<evidence type="ECO:0000313" key="1">
    <source>
        <dbReference type="EMBL" id="GBG62664.1"/>
    </source>
</evidence>
<accession>A0A388JXW3</accession>
<protein>
    <recommendedName>
        <fullName evidence="3">RNA polymerase III subunit Rpc25 domain-containing protein</fullName>
    </recommendedName>
</protein>